<proteinExistence type="predicted"/>
<evidence type="ECO:0000313" key="2">
    <source>
        <dbReference type="EMBL" id="KAF6839447.1"/>
    </source>
</evidence>
<name>A0A8H6NMU7_9PEZI</name>
<evidence type="ECO:0000313" key="3">
    <source>
        <dbReference type="Proteomes" id="UP000654918"/>
    </source>
</evidence>
<protein>
    <submittedName>
        <fullName evidence="2">Uncharacterized protein</fullName>
    </submittedName>
</protein>
<accession>A0A8H6NMU7</accession>
<comment type="caution">
    <text evidence="2">The sequence shown here is derived from an EMBL/GenBank/DDBJ whole genome shotgun (WGS) entry which is preliminary data.</text>
</comment>
<feature type="region of interest" description="Disordered" evidence="1">
    <location>
        <begin position="323"/>
        <end position="356"/>
    </location>
</feature>
<dbReference type="Proteomes" id="UP000654918">
    <property type="component" value="Unassembled WGS sequence"/>
</dbReference>
<gene>
    <name evidence="2" type="ORF">CPLU01_01867</name>
</gene>
<dbReference type="EMBL" id="WIGO01000013">
    <property type="protein sequence ID" value="KAF6839447.1"/>
    <property type="molecule type" value="Genomic_DNA"/>
</dbReference>
<evidence type="ECO:0000256" key="1">
    <source>
        <dbReference type="SAM" id="MobiDB-lite"/>
    </source>
</evidence>
<dbReference type="AlphaFoldDB" id="A0A8H6NMU7"/>
<sequence>MIAGTQSLVVWDSTTLLFERLAMWQEVSRHEECGDGRMSCSSTYLLVPRLFLVLIFTSGTFSTGRRHGAPDEEGVGKAAYSINDKRVSVSRTRGLRYRLFAVQQGMETIHNRSERERSWVFRRHWRYRRYAKVSSTTGGSGSGKDKLHHAARGLVVVVSKDTEEGLKSGRAKLRMPPPTSAWSSWAAPWGVPAPATTNESCGAERERGVAKVRPWRIASPGRVSRVLWGLSGPEVIDTDECCFVSRLRKRRWMDGDILGEEKKRRSEAIVGTLNRSSQQWKICTPHHDDDDVVGSSHAGGRASEVQIYDTPVSWILSHQSCGGVGKGAKGGKTQRGQERKRMKKSGEAGMGPLVEG</sequence>
<reference evidence="2" key="1">
    <citation type="journal article" date="2020" name="Phytopathology">
        <title>Genome Sequence Resources of Colletotrichum truncatum, C. plurivorum, C. musicola, and C. sojae: Four Species Pathogenic to Soybean (Glycine max).</title>
        <authorList>
            <person name="Rogerio F."/>
            <person name="Boufleur T.R."/>
            <person name="Ciampi-Guillardi M."/>
            <person name="Sukno S.A."/>
            <person name="Thon M.R."/>
            <person name="Massola Junior N.S."/>
            <person name="Baroncelli R."/>
        </authorList>
    </citation>
    <scope>NUCLEOTIDE SEQUENCE</scope>
    <source>
        <strain evidence="2">LFN00145</strain>
    </source>
</reference>
<organism evidence="2 3">
    <name type="scientific">Colletotrichum plurivorum</name>
    <dbReference type="NCBI Taxonomy" id="2175906"/>
    <lineage>
        <taxon>Eukaryota</taxon>
        <taxon>Fungi</taxon>
        <taxon>Dikarya</taxon>
        <taxon>Ascomycota</taxon>
        <taxon>Pezizomycotina</taxon>
        <taxon>Sordariomycetes</taxon>
        <taxon>Hypocreomycetidae</taxon>
        <taxon>Glomerellales</taxon>
        <taxon>Glomerellaceae</taxon>
        <taxon>Colletotrichum</taxon>
        <taxon>Colletotrichum orchidearum species complex</taxon>
    </lineage>
</organism>
<keyword evidence="3" id="KW-1185">Reference proteome</keyword>